<sequence length="317" mass="36542">MTEIEVIRQACARAAAKHPKRRATVTAVRAELNNKGSVDRIAKTVKSFNAEKIEQETLNLPTIDLGDLNLEQEDELLLSSLVQSLEKKYREKEKRLLASLQQKEASLEEHYAQLIDGFNQRQIAFDASEKAYQQEIEHLRNQQDTVYTLTEGYIEKISELKRGQESLEESVQLKEAQIQELKTTLAESEKKAEDQRLKLSKQYDESQALLKEEAAKLEEALDIQVRKCIDLQNRHDDLNEIYNKETARLYRELDLAKRAQIETLAQANKEQRGQQKVIDMLMAARNDIRTELGTLKQKIAARDVALNKAKQRLRKKS</sequence>
<comment type="caution">
    <text evidence="2">The sequence shown here is derived from an EMBL/GenBank/DDBJ whole genome shotgun (WGS) entry which is preliminary data.</text>
</comment>
<dbReference type="Proteomes" id="UP000094329">
    <property type="component" value="Unassembled WGS sequence"/>
</dbReference>
<name>A0ABX2ZXF8_9GAMM</name>
<accession>A0ABX2ZXF8</accession>
<evidence type="ECO:0000313" key="2">
    <source>
        <dbReference type="EMBL" id="ODN41299.1"/>
    </source>
</evidence>
<organism evidence="2 3">
    <name type="scientific">Piscirickettsia litoralis</name>
    <dbReference type="NCBI Taxonomy" id="1891921"/>
    <lineage>
        <taxon>Bacteria</taxon>
        <taxon>Pseudomonadati</taxon>
        <taxon>Pseudomonadota</taxon>
        <taxon>Gammaproteobacteria</taxon>
        <taxon>Thiotrichales</taxon>
        <taxon>Piscirickettsiaceae</taxon>
        <taxon>Piscirickettsia</taxon>
    </lineage>
</organism>
<keyword evidence="1" id="KW-0175">Coiled coil</keyword>
<dbReference type="RefSeq" id="WP_069314288.1">
    <property type="nucleotide sequence ID" value="NZ_MDTU01000004.1"/>
</dbReference>
<evidence type="ECO:0000256" key="1">
    <source>
        <dbReference type="SAM" id="Coils"/>
    </source>
</evidence>
<feature type="coiled-coil region" evidence="1">
    <location>
        <begin position="82"/>
        <end position="110"/>
    </location>
</feature>
<gene>
    <name evidence="2" type="ORF">BGC07_17195</name>
</gene>
<evidence type="ECO:0000313" key="3">
    <source>
        <dbReference type="Proteomes" id="UP000094329"/>
    </source>
</evidence>
<protein>
    <recommendedName>
        <fullName evidence="4">KfrA N-terminal DNA-binding domain-containing protein</fullName>
    </recommendedName>
</protein>
<keyword evidence="3" id="KW-1185">Reference proteome</keyword>
<proteinExistence type="predicted"/>
<dbReference type="EMBL" id="MDTU01000004">
    <property type="protein sequence ID" value="ODN41299.1"/>
    <property type="molecule type" value="Genomic_DNA"/>
</dbReference>
<evidence type="ECO:0008006" key="4">
    <source>
        <dbReference type="Google" id="ProtNLM"/>
    </source>
</evidence>
<reference evidence="2 3" key="1">
    <citation type="submission" date="2016-08" db="EMBL/GenBank/DDBJ databases">
        <title>Draft genome sequence of Candidatus Piscirickettsia litoralis, from seawater.</title>
        <authorList>
            <person name="Wan X."/>
            <person name="Lee A.J."/>
            <person name="Hou S."/>
            <person name="Donachie S.P."/>
        </authorList>
    </citation>
    <scope>NUCLEOTIDE SEQUENCE [LARGE SCALE GENOMIC DNA]</scope>
    <source>
        <strain evidence="2 3">Y2</strain>
    </source>
</reference>
<feature type="coiled-coil region" evidence="1">
    <location>
        <begin position="157"/>
        <end position="234"/>
    </location>
</feature>